<gene>
    <name evidence="2" type="ORF">BDZ85DRAFT_320605</name>
</gene>
<evidence type="ECO:0000313" key="2">
    <source>
        <dbReference type="EMBL" id="KAF2221417.1"/>
    </source>
</evidence>
<feature type="compositionally biased region" description="Polar residues" evidence="1">
    <location>
        <begin position="152"/>
        <end position="171"/>
    </location>
</feature>
<name>A0A6A6G6W9_9PEZI</name>
<dbReference type="AlphaFoldDB" id="A0A6A6G6W9"/>
<keyword evidence="3" id="KW-1185">Reference proteome</keyword>
<accession>A0A6A6G6W9</accession>
<proteinExistence type="predicted"/>
<evidence type="ECO:0000313" key="3">
    <source>
        <dbReference type="Proteomes" id="UP000799538"/>
    </source>
</evidence>
<evidence type="ECO:0000256" key="1">
    <source>
        <dbReference type="SAM" id="MobiDB-lite"/>
    </source>
</evidence>
<dbReference type="Proteomes" id="UP000799538">
    <property type="component" value="Unassembled WGS sequence"/>
</dbReference>
<feature type="compositionally biased region" description="Low complexity" evidence="1">
    <location>
        <begin position="94"/>
        <end position="109"/>
    </location>
</feature>
<reference evidence="3" key="1">
    <citation type="journal article" date="2020" name="Stud. Mycol.">
        <title>101 Dothideomycetes genomes: A test case for predicting lifestyles and emergence of pathogens.</title>
        <authorList>
            <person name="Haridas S."/>
            <person name="Albert R."/>
            <person name="Binder M."/>
            <person name="Bloem J."/>
            <person name="LaButti K."/>
            <person name="Salamov A."/>
            <person name="Andreopoulos B."/>
            <person name="Baker S."/>
            <person name="Barry K."/>
            <person name="Bills G."/>
            <person name="Bluhm B."/>
            <person name="Cannon C."/>
            <person name="Castanera R."/>
            <person name="Culley D."/>
            <person name="Daum C."/>
            <person name="Ezra D."/>
            <person name="Gonzalez J."/>
            <person name="Henrissat B."/>
            <person name="Kuo A."/>
            <person name="Liang C."/>
            <person name="Lipzen A."/>
            <person name="Lutzoni F."/>
            <person name="Magnuson J."/>
            <person name="Mondo S."/>
            <person name="Nolan M."/>
            <person name="Ohm R."/>
            <person name="Pangilinan J."/>
            <person name="Park H.-J."/>
            <person name="Ramirez L."/>
            <person name="Alfaro M."/>
            <person name="Sun H."/>
            <person name="Tritt A."/>
            <person name="Yoshinaga Y."/>
            <person name="Zwiers L.-H."/>
            <person name="Turgeon B."/>
            <person name="Goodwin S."/>
            <person name="Spatafora J."/>
            <person name="Crous P."/>
            <person name="Grigoriev I."/>
        </authorList>
    </citation>
    <scope>NUCLEOTIDE SEQUENCE [LARGE SCALE GENOMIC DNA]</scope>
    <source>
        <strain evidence="3">CECT 20119</strain>
    </source>
</reference>
<feature type="region of interest" description="Disordered" evidence="1">
    <location>
        <begin position="94"/>
        <end position="231"/>
    </location>
</feature>
<feature type="compositionally biased region" description="Low complexity" evidence="1">
    <location>
        <begin position="219"/>
        <end position="231"/>
    </location>
</feature>
<sequence length="365" mass="37507">MTAQINAQKDLVAVLEARIAVLDAQQSAYNDFTARLTVFGRYGSMLLEQLEKAIPDEVYKGAEALARAELTREFGSTSPPLRGDAPEWFPDAAAAAAAAPGSTSPPGTTRPAQPRLASSWRRPGSSSARAPGTTSSTKPPGNPPSRPVRSSARANGSSTTVKPGSTSQLSAESPEFYPGGQPPTAPRAMREAQARRSVGPAIRPAIPRQLEAPARRTQAPEAASTSSRPTTTPALQAFLEGRTATINGVPLLTGSTGGNPLLASNAGSPSLLTSNTDGAALLTSNNGGPGLLTSNTNGTTGAVEPVYLTRADLVADSFPLLPEECNAGRDLGVIGDRRHLFRGRGPREGVGGGCGHGRMDSGAGI</sequence>
<organism evidence="2 3">
    <name type="scientific">Elsinoe ampelina</name>
    <dbReference type="NCBI Taxonomy" id="302913"/>
    <lineage>
        <taxon>Eukaryota</taxon>
        <taxon>Fungi</taxon>
        <taxon>Dikarya</taxon>
        <taxon>Ascomycota</taxon>
        <taxon>Pezizomycotina</taxon>
        <taxon>Dothideomycetes</taxon>
        <taxon>Dothideomycetidae</taxon>
        <taxon>Myriangiales</taxon>
        <taxon>Elsinoaceae</taxon>
        <taxon>Elsinoe</taxon>
    </lineage>
</organism>
<protein>
    <submittedName>
        <fullName evidence="2">Uncharacterized protein</fullName>
    </submittedName>
</protein>
<dbReference type="OrthoDB" id="10438795at2759"/>
<dbReference type="EMBL" id="ML992510">
    <property type="protein sequence ID" value="KAF2221417.1"/>
    <property type="molecule type" value="Genomic_DNA"/>
</dbReference>
<feature type="compositionally biased region" description="Polar residues" evidence="1">
    <location>
        <begin position="124"/>
        <end position="139"/>
    </location>
</feature>